<dbReference type="OrthoDB" id="2082320at2"/>
<dbReference type="Proteomes" id="UP000029507">
    <property type="component" value="Chromosome"/>
</dbReference>
<protein>
    <recommendedName>
        <fullName evidence="3">LysM domain-containing protein</fullName>
    </recommendedName>
</protein>
<dbReference type="EMBL" id="CP009286">
    <property type="protein sequence ID" value="AIQ62520.1"/>
    <property type="molecule type" value="Genomic_DNA"/>
</dbReference>
<evidence type="ECO:0000313" key="1">
    <source>
        <dbReference type="EMBL" id="AIQ62520.1"/>
    </source>
</evidence>
<sequence length="182" mass="20441">MNSLIKIFAVLIAILLLYLYPLSAAFDQQDDISELVALRATTAFVDAVRDKGGITPTMYNDFVSALAATGNSFNVQMEHDSKKYVPVYGDPTRPETFMGSYEVQYDAFFNAQILPVLFPDNQTAKDHPSRRYRMRSGDSFSVIVRNTNRTAGTLFFDFLNNTISPNEKIVIPYGGVVRNEMD</sequence>
<evidence type="ECO:0000313" key="2">
    <source>
        <dbReference type="Proteomes" id="UP000029507"/>
    </source>
</evidence>
<keyword evidence="2" id="KW-1185">Reference proteome</keyword>
<evidence type="ECO:0008006" key="3">
    <source>
        <dbReference type="Google" id="ProtNLM"/>
    </source>
</evidence>
<accession>A0A089LR05</accession>
<dbReference type="STRING" id="169760.PSTEL_04800"/>
<dbReference type="RefSeq" id="WP_038693782.1">
    <property type="nucleotide sequence ID" value="NZ_CP009286.1"/>
</dbReference>
<gene>
    <name evidence="1" type="ORF">PSTEL_04800</name>
</gene>
<dbReference type="AlphaFoldDB" id="A0A089LR05"/>
<proteinExistence type="predicted"/>
<dbReference type="HOGENOM" id="CLU_1480641_0_0_9"/>
<dbReference type="KEGG" id="pste:PSTEL_04800"/>
<name>A0A089LR05_9BACL</name>
<reference evidence="1 2" key="1">
    <citation type="submission" date="2014-08" db="EMBL/GenBank/DDBJ databases">
        <title>Comparative genomics of the Paenibacillus odorifer group.</title>
        <authorList>
            <person name="den Bakker H.C."/>
            <person name="Tsai Y.-C."/>
            <person name="Martin N."/>
            <person name="Korlach J."/>
            <person name="Wiedmann M."/>
        </authorList>
    </citation>
    <scope>NUCLEOTIDE SEQUENCE [LARGE SCALE GENOMIC DNA]</scope>
    <source>
        <strain evidence="1 2">DSM 14472</strain>
    </source>
</reference>
<organism evidence="1 2">
    <name type="scientific">Paenibacillus stellifer</name>
    <dbReference type="NCBI Taxonomy" id="169760"/>
    <lineage>
        <taxon>Bacteria</taxon>
        <taxon>Bacillati</taxon>
        <taxon>Bacillota</taxon>
        <taxon>Bacilli</taxon>
        <taxon>Bacillales</taxon>
        <taxon>Paenibacillaceae</taxon>
        <taxon>Paenibacillus</taxon>
    </lineage>
</organism>